<evidence type="ECO:0000313" key="2">
    <source>
        <dbReference type="Proteomes" id="UP001597417"/>
    </source>
</evidence>
<comment type="caution">
    <text evidence="1">The sequence shown here is derived from an EMBL/GenBank/DDBJ whole genome shotgun (WGS) entry which is preliminary data.</text>
</comment>
<keyword evidence="1" id="KW-0378">Hydrolase</keyword>
<name>A0ABW5FRP8_9PSEU</name>
<proteinExistence type="predicted"/>
<dbReference type="EMBL" id="JBHUKR010000006">
    <property type="protein sequence ID" value="MFD2416860.1"/>
    <property type="molecule type" value="Genomic_DNA"/>
</dbReference>
<dbReference type="Proteomes" id="UP001597417">
    <property type="component" value="Unassembled WGS sequence"/>
</dbReference>
<accession>A0ABW5FRP8</accession>
<dbReference type="InterPro" id="IPR029058">
    <property type="entry name" value="AB_hydrolase_fold"/>
</dbReference>
<dbReference type="RefSeq" id="WP_378264034.1">
    <property type="nucleotide sequence ID" value="NZ_JBHUKR010000006.1"/>
</dbReference>
<reference evidence="2" key="1">
    <citation type="journal article" date="2019" name="Int. J. Syst. Evol. Microbiol.">
        <title>The Global Catalogue of Microorganisms (GCM) 10K type strain sequencing project: providing services to taxonomists for standard genome sequencing and annotation.</title>
        <authorList>
            <consortium name="The Broad Institute Genomics Platform"/>
            <consortium name="The Broad Institute Genome Sequencing Center for Infectious Disease"/>
            <person name="Wu L."/>
            <person name="Ma J."/>
        </authorList>
    </citation>
    <scope>NUCLEOTIDE SEQUENCE [LARGE SCALE GENOMIC DNA]</scope>
    <source>
        <strain evidence="2">CGMCC 4.7645</strain>
    </source>
</reference>
<evidence type="ECO:0000313" key="1">
    <source>
        <dbReference type="EMBL" id="MFD2416860.1"/>
    </source>
</evidence>
<organism evidence="1 2">
    <name type="scientific">Amycolatopsis pigmentata</name>
    <dbReference type="NCBI Taxonomy" id="450801"/>
    <lineage>
        <taxon>Bacteria</taxon>
        <taxon>Bacillati</taxon>
        <taxon>Actinomycetota</taxon>
        <taxon>Actinomycetes</taxon>
        <taxon>Pseudonocardiales</taxon>
        <taxon>Pseudonocardiaceae</taxon>
        <taxon>Amycolatopsis</taxon>
    </lineage>
</organism>
<gene>
    <name evidence="1" type="ORF">ACFSXZ_11055</name>
</gene>
<dbReference type="Gene3D" id="3.40.50.1820">
    <property type="entry name" value="alpha/beta hydrolase"/>
    <property type="match status" value="1"/>
</dbReference>
<protein>
    <submittedName>
        <fullName evidence="1">Alpha/beta hydrolase</fullName>
    </submittedName>
</protein>
<dbReference type="SUPFAM" id="SSF53474">
    <property type="entry name" value="alpha/beta-Hydrolases"/>
    <property type="match status" value="1"/>
</dbReference>
<dbReference type="GO" id="GO:0016787">
    <property type="term" value="F:hydrolase activity"/>
    <property type="evidence" value="ECO:0007669"/>
    <property type="project" value="UniProtKB-KW"/>
</dbReference>
<sequence length="245" mass="26213">MRFTAETTSDGVTERLFTLGDITGALWSPADAAGDRPLVLLGHGGGQHKKAPPLVTRARHYVTVCGFTVAAIDVPGYGDRPRLELDQKLTPALRRRVASGQQVDPEITRGMAERAAKAVAEWQTTLDALQDLDGIGTGGPVGFWGVSLGSSIGVPFVAAEPRITAAVFGLTSHRSVGEAAGRVTIPVEFVLQWDDELVPRESGLRVFDAFGSQEKTLHANPGPHSAVPPFELESSARFFLRHLVK</sequence>
<keyword evidence="2" id="KW-1185">Reference proteome</keyword>